<organism evidence="2 3">
    <name type="scientific">Mycobacterium alsense</name>
    <dbReference type="NCBI Taxonomy" id="324058"/>
    <lineage>
        <taxon>Bacteria</taxon>
        <taxon>Bacillati</taxon>
        <taxon>Actinomycetota</taxon>
        <taxon>Actinomycetes</taxon>
        <taxon>Mycobacteriales</taxon>
        <taxon>Mycobacteriaceae</taxon>
        <taxon>Mycobacterium</taxon>
    </lineage>
</organism>
<dbReference type="AlphaFoldDB" id="A0ABD6NZ02"/>
<reference evidence="2 3" key="1">
    <citation type="submission" date="2016-06" db="EMBL/GenBank/DDBJ databases">
        <authorList>
            <person name="Sutton G."/>
            <person name="Brinkac L."/>
            <person name="Sanka R."/>
            <person name="Adams M."/>
            <person name="Lau E."/>
            <person name="Sam S."/>
            <person name="Sreng N."/>
            <person name="Him V."/>
            <person name="Kerleguer A."/>
            <person name="Cheng S."/>
        </authorList>
    </citation>
    <scope>NUCLEOTIDE SEQUENCE [LARGE SCALE GENOMIC DNA]</scope>
    <source>
        <strain evidence="2 3">E2978</strain>
    </source>
</reference>
<evidence type="ECO:0000313" key="3">
    <source>
        <dbReference type="Proteomes" id="UP000092086"/>
    </source>
</evidence>
<evidence type="ECO:0000256" key="1">
    <source>
        <dbReference type="SAM" id="MobiDB-lite"/>
    </source>
</evidence>
<dbReference type="EMBL" id="LZIT01000266">
    <property type="protein sequence ID" value="OBG31851.1"/>
    <property type="molecule type" value="Genomic_DNA"/>
</dbReference>
<name>A0ABD6NZ02_9MYCO</name>
<gene>
    <name evidence="2" type="ORF">A5672_26395</name>
</gene>
<protein>
    <submittedName>
        <fullName evidence="2">Uncharacterized protein</fullName>
    </submittedName>
</protein>
<proteinExistence type="predicted"/>
<dbReference type="Proteomes" id="UP000092086">
    <property type="component" value="Unassembled WGS sequence"/>
</dbReference>
<feature type="region of interest" description="Disordered" evidence="1">
    <location>
        <begin position="143"/>
        <end position="168"/>
    </location>
</feature>
<evidence type="ECO:0000313" key="2">
    <source>
        <dbReference type="EMBL" id="OBG31851.1"/>
    </source>
</evidence>
<comment type="caution">
    <text evidence="2">The sequence shown here is derived from an EMBL/GenBank/DDBJ whole genome shotgun (WGS) entry which is preliminary data.</text>
</comment>
<sequence>MRVRGTLEVIRQVNEAGQNPLDDGVLGLEAARRGVYEFRGLPFAQMSPEQLEQRLQEETAKPPSNQGTRTFARELRRTLRDMGWIDGAGHLTDAGETVLSTAPASLEERALLAEGLLKIAVTDREDRTSHPVRVLLELLSVSPTQHRARPSTSSATSIARPAGRSPLA</sequence>
<feature type="compositionally biased region" description="Polar residues" evidence="1">
    <location>
        <begin position="143"/>
        <end position="157"/>
    </location>
</feature>
<accession>A0ABD6NZ02</accession>